<dbReference type="GO" id="GO:0030246">
    <property type="term" value="F:carbohydrate binding"/>
    <property type="evidence" value="ECO:0007669"/>
    <property type="project" value="InterPro"/>
</dbReference>
<dbReference type="CDD" id="cd09620">
    <property type="entry name" value="CBM9_like_3"/>
    <property type="match status" value="1"/>
</dbReference>
<dbReference type="RefSeq" id="WP_162673034.1">
    <property type="nucleotide sequence ID" value="NZ_LR593886.1"/>
</dbReference>
<dbReference type="InterPro" id="IPR011041">
    <property type="entry name" value="Quinoprot_gluc/sorb_DH_b-prop"/>
</dbReference>
<reference evidence="4 5" key="1">
    <citation type="submission" date="2019-05" db="EMBL/GenBank/DDBJ databases">
        <authorList>
            <consortium name="Science for Life Laboratories"/>
        </authorList>
    </citation>
    <scope>NUCLEOTIDE SEQUENCE [LARGE SCALE GENOMIC DNA]</scope>
    <source>
        <strain evidence="4">Soil9</strain>
    </source>
</reference>
<evidence type="ECO:0000259" key="3">
    <source>
        <dbReference type="Pfam" id="PF07995"/>
    </source>
</evidence>
<feature type="domain" description="Carbohydrate-binding" evidence="2">
    <location>
        <begin position="65"/>
        <end position="240"/>
    </location>
</feature>
<dbReference type="SUPFAM" id="SSF50952">
    <property type="entry name" value="Soluble quinoprotein glucose dehydrogenase"/>
    <property type="match status" value="1"/>
</dbReference>
<dbReference type="KEGG" id="gms:SOIL9_71770"/>
<evidence type="ECO:0008006" key="6">
    <source>
        <dbReference type="Google" id="ProtNLM"/>
    </source>
</evidence>
<feature type="region of interest" description="Disordered" evidence="1">
    <location>
        <begin position="30"/>
        <end position="51"/>
    </location>
</feature>
<evidence type="ECO:0000256" key="1">
    <source>
        <dbReference type="SAM" id="MobiDB-lite"/>
    </source>
</evidence>
<protein>
    <recommendedName>
        <fullName evidence="6">Glucose/Sorbosone dehydrogenase domain-containing protein</fullName>
    </recommendedName>
</protein>
<keyword evidence="5" id="KW-1185">Reference proteome</keyword>
<dbReference type="Pfam" id="PF06452">
    <property type="entry name" value="CBM9_1"/>
    <property type="match status" value="1"/>
</dbReference>
<dbReference type="Gene3D" id="2.60.40.1190">
    <property type="match status" value="1"/>
</dbReference>
<dbReference type="Gene3D" id="2.120.10.30">
    <property type="entry name" value="TolB, C-terminal domain"/>
    <property type="match status" value="1"/>
</dbReference>
<organism evidence="4 5">
    <name type="scientific">Gemmata massiliana</name>
    <dbReference type="NCBI Taxonomy" id="1210884"/>
    <lineage>
        <taxon>Bacteria</taxon>
        <taxon>Pseudomonadati</taxon>
        <taxon>Planctomycetota</taxon>
        <taxon>Planctomycetia</taxon>
        <taxon>Gemmatales</taxon>
        <taxon>Gemmataceae</taxon>
        <taxon>Gemmata</taxon>
    </lineage>
</organism>
<proteinExistence type="predicted"/>
<sequence>MISHVRRLRVALALIAFGSLTLVLGTVGSPRSRADTKPEHPIPEPYKQSPPSHFECRWADAPITLDGVADESAWKHAQAINAFHVPWLGDKARVSRTATTAKLLWDREYLYFHAEMEDSDLFADITDHDGDLWKNDVFEIFLRPDSEKSGYYEFQVSAAGTKFDAFYPKYAPNSLAKQSKIGAFRMESKVKLNGTLNKRDDTDKGWSVEGRIPWSDFLRTGGRPVAGEKWKLNLCRFDYNANWKDAELSCVAPIAKKKIPPFFHQSEDYATLAFVGPDATTAKPFGIDKREPLTTSTVAGFPDPPPPFVAVRALDKYRPEFPIRAEPIPGTRDLLVITQPQPYGATQMWRAAYAAGTTTKDAVKQLDTPNGGTAYDIAFHPKFAENQFVYIGWNGATPGRKGKWSTITRYTMSKTAPHDLDPKSAKTIIEWESDGHNGCAVCFGSDGSMFVTSGDGTSDSDTNLTGQRTDLLLAKVLRIDVDVPADGKAYSIPKDNPFVGQKDFAPETWAYGLRNPWRITFDAKTKQLWVGQNGQDLWEQAYLVRRGENYGWSVVEGNHPFYPNRKAGPTPISKPTVEHHHSEARSLTGGVVYHGAKHPDLQGAYIYGDYSTGHIWAVKHTGTKIEWHKKIAITTLKITSFALDPDGELLICHHSAPGDGGVYTLAPNTAKHAGTFPKKLSDSGLFDSVKDHRMKPGVIPYSVNAPFWSDGAHKERFLAVPEGTIQFKRSGGWDMPDKTVLVKSFALEQNEGDPNSRKWIETRFMTKQDGEWYGYSYVWNEAGTDATLVDSAGLDRTFTITTAAGKRQQAWHYPSRAECMVCHSRAANYVLGLCEVQMNKDHTYPNGRTDNQLRVLERLGLLNVAWAGEVEGAVKDATDRQQPDQREPKPTGMLPFAPAGLKKLADPYDKTQDLTARAKAWLHTNCATCHVEAGGGNAQMQLDFPTEWSKMRLIGTNPVHQTFDLKDAKLIAPGSPEKSVVIHRIGQRGPNSGQMPPLSTTRVDVLGVELMTEWCKSLKKP</sequence>
<name>A0A6P2DJN9_9BACT</name>
<dbReference type="Proteomes" id="UP000464178">
    <property type="component" value="Chromosome"/>
</dbReference>
<dbReference type="PANTHER" id="PTHR19328">
    <property type="entry name" value="HEDGEHOG-INTERACTING PROTEIN"/>
    <property type="match status" value="1"/>
</dbReference>
<dbReference type="GO" id="GO:0004553">
    <property type="term" value="F:hydrolase activity, hydrolyzing O-glycosyl compounds"/>
    <property type="evidence" value="ECO:0007669"/>
    <property type="project" value="InterPro"/>
</dbReference>
<gene>
    <name evidence="4" type="ORF">SOIL9_71770</name>
</gene>
<dbReference type="GO" id="GO:0016052">
    <property type="term" value="P:carbohydrate catabolic process"/>
    <property type="evidence" value="ECO:0007669"/>
    <property type="project" value="InterPro"/>
</dbReference>
<feature type="compositionally biased region" description="Basic and acidic residues" evidence="1">
    <location>
        <begin position="32"/>
        <end position="42"/>
    </location>
</feature>
<dbReference type="InterPro" id="IPR012938">
    <property type="entry name" value="Glc/Sorbosone_DH"/>
</dbReference>
<dbReference type="Pfam" id="PF07995">
    <property type="entry name" value="GSDH"/>
    <property type="match status" value="1"/>
</dbReference>
<feature type="compositionally biased region" description="Basic and acidic residues" evidence="1">
    <location>
        <begin position="875"/>
        <end position="889"/>
    </location>
</feature>
<dbReference type="EMBL" id="LR593886">
    <property type="protein sequence ID" value="VTS03456.1"/>
    <property type="molecule type" value="Genomic_DNA"/>
</dbReference>
<evidence type="ECO:0000259" key="2">
    <source>
        <dbReference type="Pfam" id="PF06452"/>
    </source>
</evidence>
<evidence type="ECO:0000313" key="4">
    <source>
        <dbReference type="EMBL" id="VTS03456.1"/>
    </source>
</evidence>
<dbReference type="AlphaFoldDB" id="A0A6P2DJN9"/>
<evidence type="ECO:0000313" key="5">
    <source>
        <dbReference type="Proteomes" id="UP000464178"/>
    </source>
</evidence>
<accession>A0A6P2DJN9</accession>
<dbReference type="InterPro" id="IPR010502">
    <property type="entry name" value="Carb-bd_dom_fam9"/>
</dbReference>
<dbReference type="InterPro" id="IPR011042">
    <property type="entry name" value="6-blade_b-propeller_TolB-like"/>
</dbReference>
<dbReference type="PANTHER" id="PTHR19328:SF75">
    <property type="entry name" value="ALDOSE SUGAR DEHYDROGENASE YLII"/>
    <property type="match status" value="1"/>
</dbReference>
<feature type="domain" description="Glucose/Sorbosone dehydrogenase" evidence="3">
    <location>
        <begin position="364"/>
        <end position="658"/>
    </location>
</feature>
<dbReference type="SUPFAM" id="SSF49344">
    <property type="entry name" value="CBD9-like"/>
    <property type="match status" value="1"/>
</dbReference>
<feature type="region of interest" description="Disordered" evidence="1">
    <location>
        <begin position="875"/>
        <end position="896"/>
    </location>
</feature>